<feature type="chain" id="PRO_5010834559" description="DUF5683 domain-containing protein" evidence="1">
    <location>
        <begin position="26"/>
        <end position="242"/>
    </location>
</feature>
<dbReference type="Proteomes" id="UP000004671">
    <property type="component" value="Chromosome"/>
</dbReference>
<dbReference type="AlphaFoldDB" id="H1XP29"/>
<evidence type="ECO:0000313" key="3">
    <source>
        <dbReference type="EMBL" id="EHO41021.1"/>
    </source>
</evidence>
<dbReference type="InParanoid" id="H1XP29"/>
<reference evidence="3 4" key="1">
    <citation type="submission" date="2011-09" db="EMBL/GenBank/DDBJ databases">
        <title>The permanent draft genome of Caldithrix abyssi DSM 13497.</title>
        <authorList>
            <consortium name="US DOE Joint Genome Institute (JGI-PGF)"/>
            <person name="Lucas S."/>
            <person name="Han J."/>
            <person name="Lapidus A."/>
            <person name="Bruce D."/>
            <person name="Goodwin L."/>
            <person name="Pitluck S."/>
            <person name="Peters L."/>
            <person name="Kyrpides N."/>
            <person name="Mavromatis K."/>
            <person name="Ivanova N."/>
            <person name="Mikhailova N."/>
            <person name="Chertkov O."/>
            <person name="Detter J.C."/>
            <person name="Tapia R."/>
            <person name="Han C."/>
            <person name="Land M."/>
            <person name="Hauser L."/>
            <person name="Markowitz V."/>
            <person name="Cheng J.-F."/>
            <person name="Hugenholtz P."/>
            <person name="Woyke T."/>
            <person name="Wu D."/>
            <person name="Spring S."/>
            <person name="Brambilla E."/>
            <person name="Klenk H.-P."/>
            <person name="Eisen J.A."/>
        </authorList>
    </citation>
    <scope>NUCLEOTIDE SEQUENCE [LARGE SCALE GENOMIC DNA]</scope>
    <source>
        <strain evidence="3 4">DSM 13497</strain>
    </source>
</reference>
<sequence length="242" mass="28498" precursor="true">MFKRIMNGMLNSMLAVLLISTLLSAQNESETTTDLRQSIQLTSEQEVQTVSPGKAGLLSLILPGAGELYLGQRNFFTVFLSTEIVAWAALIGNRLYYNHLVREYKTYARQHAGFDPTVPRDDRYWVDIGKYDDIYAFNDQRERERYFADLYEVTPENYWRWDQHENRIKYDGKRIHANDEDNQRVYFQLAIVLNHLVSGINALRLARRHNKQLEEQKVGFRFDAYRESKYSNYIGFNLNVQF</sequence>
<dbReference type="EMBL" id="CM001402">
    <property type="protein sequence ID" value="EHO41021.1"/>
    <property type="molecule type" value="Genomic_DNA"/>
</dbReference>
<dbReference type="RefSeq" id="WP_006928103.1">
    <property type="nucleotide sequence ID" value="NZ_CM001402.1"/>
</dbReference>
<evidence type="ECO:0000313" key="2">
    <source>
        <dbReference type="EMBL" id="APF20455.1"/>
    </source>
</evidence>
<evidence type="ECO:0008006" key="6">
    <source>
        <dbReference type="Google" id="ProtNLM"/>
    </source>
</evidence>
<accession>H1XP29</accession>
<dbReference type="HOGENOM" id="CLU_1146136_0_0_0"/>
<protein>
    <recommendedName>
        <fullName evidence="6">DUF5683 domain-containing protein</fullName>
    </recommendedName>
</protein>
<dbReference type="eggNOG" id="ENOG50334Y2">
    <property type="taxonomic scope" value="Bacteria"/>
</dbReference>
<reference evidence="2 5" key="2">
    <citation type="submission" date="2016-11" db="EMBL/GenBank/DDBJ databases">
        <title>Genomic analysis of Caldithrix abyssi and proposal of a novel bacterial phylum Caldithrichaeota.</title>
        <authorList>
            <person name="Kublanov I."/>
            <person name="Sigalova O."/>
            <person name="Gavrilov S."/>
            <person name="Lebedinsky A."/>
            <person name="Ivanova N."/>
            <person name="Daum C."/>
            <person name="Reddy T."/>
            <person name="Klenk H.P."/>
            <person name="Goker M."/>
            <person name="Reva O."/>
            <person name="Miroshnichenko M."/>
            <person name="Kyprides N."/>
            <person name="Woyke T."/>
            <person name="Gelfand M."/>
        </authorList>
    </citation>
    <scope>NUCLEOTIDE SEQUENCE [LARGE SCALE GENOMIC DNA]</scope>
    <source>
        <strain evidence="2 5">LF13</strain>
    </source>
</reference>
<dbReference type="OrthoDB" id="9805441at2"/>
<name>H1XP29_CALAY</name>
<gene>
    <name evidence="2" type="ORF">Cabys_3709</name>
    <name evidence="3" type="ORF">Calab_1398</name>
</gene>
<keyword evidence="1" id="KW-0732">Signal</keyword>
<dbReference type="EMBL" id="CP018099">
    <property type="protein sequence ID" value="APF20455.1"/>
    <property type="molecule type" value="Genomic_DNA"/>
</dbReference>
<evidence type="ECO:0000256" key="1">
    <source>
        <dbReference type="SAM" id="SignalP"/>
    </source>
</evidence>
<keyword evidence="4" id="KW-1185">Reference proteome</keyword>
<dbReference type="Proteomes" id="UP000183868">
    <property type="component" value="Chromosome"/>
</dbReference>
<dbReference type="STRING" id="880073.Cabys_3709"/>
<dbReference type="KEGG" id="caby:Cabys_3709"/>
<dbReference type="PaxDb" id="880073-Calab_1398"/>
<evidence type="ECO:0000313" key="4">
    <source>
        <dbReference type="Proteomes" id="UP000004671"/>
    </source>
</evidence>
<feature type="signal peptide" evidence="1">
    <location>
        <begin position="1"/>
        <end position="25"/>
    </location>
</feature>
<evidence type="ECO:0000313" key="5">
    <source>
        <dbReference type="Proteomes" id="UP000183868"/>
    </source>
</evidence>
<proteinExistence type="predicted"/>
<organism evidence="3 4">
    <name type="scientific">Caldithrix abyssi DSM 13497</name>
    <dbReference type="NCBI Taxonomy" id="880073"/>
    <lineage>
        <taxon>Bacteria</taxon>
        <taxon>Pseudomonadati</taxon>
        <taxon>Calditrichota</taxon>
        <taxon>Calditrichia</taxon>
        <taxon>Calditrichales</taxon>
        <taxon>Calditrichaceae</taxon>
        <taxon>Caldithrix</taxon>
    </lineage>
</organism>